<dbReference type="Gene3D" id="2.60.120.10">
    <property type="entry name" value="Jelly Rolls"/>
    <property type="match status" value="1"/>
</dbReference>
<dbReference type="InterPro" id="IPR009057">
    <property type="entry name" value="Homeodomain-like_sf"/>
</dbReference>
<accession>A0A6G7CP94</accession>
<dbReference type="EMBL" id="CP049332">
    <property type="protein sequence ID" value="QIH43925.1"/>
    <property type="molecule type" value="Genomic_DNA"/>
</dbReference>
<dbReference type="PANTHER" id="PTHR46796">
    <property type="entry name" value="HTH-TYPE TRANSCRIPTIONAL ACTIVATOR RHAS-RELATED"/>
    <property type="match status" value="1"/>
</dbReference>
<gene>
    <name evidence="6" type="ORF">G5S32_18265</name>
</gene>
<dbReference type="SUPFAM" id="SSF51215">
    <property type="entry name" value="Regulatory protein AraC"/>
    <property type="match status" value="1"/>
</dbReference>
<keyword evidence="1" id="KW-0805">Transcription regulation</keyword>
<dbReference type="InterPro" id="IPR018060">
    <property type="entry name" value="HTH_AraC"/>
</dbReference>
<evidence type="ECO:0000313" key="7">
    <source>
        <dbReference type="Proteomes" id="UP000503003"/>
    </source>
</evidence>
<evidence type="ECO:0000256" key="3">
    <source>
        <dbReference type="ARBA" id="ARBA00023159"/>
    </source>
</evidence>
<evidence type="ECO:0000256" key="1">
    <source>
        <dbReference type="ARBA" id="ARBA00023015"/>
    </source>
</evidence>
<dbReference type="SUPFAM" id="SSF46689">
    <property type="entry name" value="Homeodomain-like"/>
    <property type="match status" value="1"/>
</dbReference>
<evidence type="ECO:0000259" key="5">
    <source>
        <dbReference type="PROSITE" id="PS01124"/>
    </source>
</evidence>
<keyword evidence="3" id="KW-0010">Activator</keyword>
<dbReference type="SMART" id="SM00342">
    <property type="entry name" value="HTH_ARAC"/>
    <property type="match status" value="1"/>
</dbReference>
<evidence type="ECO:0000256" key="2">
    <source>
        <dbReference type="ARBA" id="ARBA00023125"/>
    </source>
</evidence>
<proteinExistence type="predicted"/>
<dbReference type="InterPro" id="IPR050204">
    <property type="entry name" value="AraC_XylS_family_regulators"/>
</dbReference>
<organism evidence="6 7">
    <name type="scientific">Vibrio ziniensis</name>
    <dbReference type="NCBI Taxonomy" id="2711221"/>
    <lineage>
        <taxon>Bacteria</taxon>
        <taxon>Pseudomonadati</taxon>
        <taxon>Pseudomonadota</taxon>
        <taxon>Gammaproteobacteria</taxon>
        <taxon>Vibrionales</taxon>
        <taxon>Vibrionaceae</taxon>
        <taxon>Vibrio</taxon>
    </lineage>
</organism>
<dbReference type="InterPro" id="IPR018062">
    <property type="entry name" value="HTH_AraC-typ_CS"/>
</dbReference>
<dbReference type="PROSITE" id="PS00041">
    <property type="entry name" value="HTH_ARAC_FAMILY_1"/>
    <property type="match status" value="1"/>
</dbReference>
<dbReference type="GO" id="GO:0003700">
    <property type="term" value="F:DNA-binding transcription factor activity"/>
    <property type="evidence" value="ECO:0007669"/>
    <property type="project" value="InterPro"/>
</dbReference>
<keyword evidence="2" id="KW-0238">DNA-binding</keyword>
<protein>
    <submittedName>
        <fullName evidence="6">AraC family transcriptional regulator</fullName>
    </submittedName>
</protein>
<keyword evidence="7" id="KW-1185">Reference proteome</keyword>
<dbReference type="RefSeq" id="WP_165313591.1">
    <property type="nucleotide sequence ID" value="NZ_CP049332.1"/>
</dbReference>
<dbReference type="GO" id="GO:0043565">
    <property type="term" value="F:sequence-specific DNA binding"/>
    <property type="evidence" value="ECO:0007669"/>
    <property type="project" value="InterPro"/>
</dbReference>
<dbReference type="Pfam" id="PF02311">
    <property type="entry name" value="AraC_binding"/>
    <property type="match status" value="1"/>
</dbReference>
<sequence length="279" mass="31560">MKETVRDVNQQFWSSDEIPYLTIRTTYNSTQSYKAHSHPELSVGLIESGSTQLTLPNGNVVLKKGDIIMIEPHIVHSCNPVGGISRSYHMLYVDDIWVCDVLSKLYGYQVTKYRSDLTLIPANNHDSYLSDLLNSLLNQGTNITGSELESYLFDLVSRCCLPLNEHVTESELVHKLRCRFLQDIASAPSLETLSKELGKPKETLIRSFKKYFGITPKSFLNNSRVEKAKILLKNGMSIVDVASEVGFSDQSQLHRTFVNYTASTPRQFQQVKSIFDNKS</sequence>
<dbReference type="Proteomes" id="UP000503003">
    <property type="component" value="Chromosome 2"/>
</dbReference>
<evidence type="ECO:0000313" key="6">
    <source>
        <dbReference type="EMBL" id="QIH43925.1"/>
    </source>
</evidence>
<dbReference type="InterPro" id="IPR014710">
    <property type="entry name" value="RmlC-like_jellyroll"/>
</dbReference>
<dbReference type="InterPro" id="IPR003313">
    <property type="entry name" value="AraC-bd"/>
</dbReference>
<dbReference type="PROSITE" id="PS01124">
    <property type="entry name" value="HTH_ARAC_FAMILY_2"/>
    <property type="match status" value="1"/>
</dbReference>
<name>A0A6G7CP94_9VIBR</name>
<reference evidence="6 7" key="1">
    <citation type="submission" date="2020-02" db="EMBL/GenBank/DDBJ databases">
        <title>A complete genome of a marine bacterium Vibrio sp. ZWAL4003 isolated from the mangrove sediment with the ability to degrade polysaccharides.</title>
        <authorList>
            <person name="Wu J."/>
            <person name="Qu W."/>
            <person name="Zeng R."/>
        </authorList>
    </citation>
    <scope>NUCLEOTIDE SEQUENCE [LARGE SCALE GENOMIC DNA]</scope>
    <source>
        <strain evidence="6 7">ZWAL4003</strain>
    </source>
</reference>
<feature type="domain" description="HTH araC/xylS-type" evidence="5">
    <location>
        <begin position="174"/>
        <end position="271"/>
    </location>
</feature>
<dbReference type="Gene3D" id="1.10.10.60">
    <property type="entry name" value="Homeodomain-like"/>
    <property type="match status" value="2"/>
</dbReference>
<keyword evidence="4" id="KW-0804">Transcription</keyword>
<dbReference type="KEGG" id="vzi:G5S32_18265"/>
<evidence type="ECO:0000256" key="4">
    <source>
        <dbReference type="ARBA" id="ARBA00023163"/>
    </source>
</evidence>
<dbReference type="AlphaFoldDB" id="A0A6G7CP94"/>
<dbReference type="Pfam" id="PF12833">
    <property type="entry name" value="HTH_18"/>
    <property type="match status" value="1"/>
</dbReference>
<dbReference type="PANTHER" id="PTHR46796:SF2">
    <property type="entry name" value="TRANSCRIPTIONAL REGULATORY PROTEIN"/>
    <property type="match status" value="1"/>
</dbReference>
<dbReference type="InterPro" id="IPR037923">
    <property type="entry name" value="HTH-like"/>
</dbReference>